<dbReference type="RefSeq" id="WP_248824112.1">
    <property type="nucleotide sequence ID" value="NZ_JALKFT010000006.1"/>
</dbReference>
<dbReference type="InterPro" id="IPR001296">
    <property type="entry name" value="Glyco_trans_1"/>
</dbReference>
<evidence type="ECO:0000256" key="2">
    <source>
        <dbReference type="ARBA" id="ARBA00022679"/>
    </source>
</evidence>
<dbReference type="CDD" id="cd03801">
    <property type="entry name" value="GT4_PimA-like"/>
    <property type="match status" value="1"/>
</dbReference>
<dbReference type="Pfam" id="PF13439">
    <property type="entry name" value="Glyco_transf_4"/>
    <property type="match status" value="1"/>
</dbReference>
<gene>
    <name evidence="5" type="ORF">MXD59_07895</name>
</gene>
<sequence>MQVRKILMVTPRFFPDIGGIETHVFETARRLNELPDLRVEVLTTDQRQAHLRTETIAGVAVTRVPAFPRERDYLVAPRLVAEMKARRPDLVHVQGAHTAVPVLAMSAAVRAGVPYILTPHTGGHSSRARHSLRASQWRALGPLVRRAHHLVCVARFEAEMFTRLCHPDPSRVSVIQNGVETFSTAAPIPDNRVVVSVGRFERYKGQHRLIAAMPELLRREPQARLVLIGRGPYEAQLRRQAAELGLGDRVAFRFIPPTDREDMSAVLRDARAVALLSDYEAHPVAVMEAVATGRPVLVSATSGLSELAERGLARTVAAPDDAWAVAGALHRELTHPVPPPKLALPSWDDCARSLRGLYLNVPAP</sequence>
<keyword evidence="1" id="KW-0328">Glycosyltransferase</keyword>
<accession>A0ABT0JVZ3</accession>
<feature type="domain" description="Glycosyltransferase subfamily 4-like N-terminal" evidence="4">
    <location>
        <begin position="17"/>
        <end position="181"/>
    </location>
</feature>
<dbReference type="EMBL" id="JALKFT010000006">
    <property type="protein sequence ID" value="MCK9875693.1"/>
    <property type="molecule type" value="Genomic_DNA"/>
</dbReference>
<dbReference type="Proteomes" id="UP001201873">
    <property type="component" value="Unassembled WGS sequence"/>
</dbReference>
<keyword evidence="6" id="KW-1185">Reference proteome</keyword>
<evidence type="ECO:0000259" key="3">
    <source>
        <dbReference type="Pfam" id="PF00534"/>
    </source>
</evidence>
<name>A0ABT0JVZ3_9ACTN</name>
<evidence type="ECO:0000313" key="5">
    <source>
        <dbReference type="EMBL" id="MCK9875693.1"/>
    </source>
</evidence>
<dbReference type="Pfam" id="PF00534">
    <property type="entry name" value="Glycos_transf_1"/>
    <property type="match status" value="1"/>
</dbReference>
<evidence type="ECO:0000259" key="4">
    <source>
        <dbReference type="Pfam" id="PF13439"/>
    </source>
</evidence>
<keyword evidence="2" id="KW-0808">Transferase</keyword>
<protein>
    <submittedName>
        <fullName evidence="5">Glycosyltransferase family 4 protein</fullName>
    </submittedName>
</protein>
<organism evidence="5 6">
    <name type="scientific">Frankia umida</name>
    <dbReference type="NCBI Taxonomy" id="573489"/>
    <lineage>
        <taxon>Bacteria</taxon>
        <taxon>Bacillati</taxon>
        <taxon>Actinomycetota</taxon>
        <taxon>Actinomycetes</taxon>
        <taxon>Frankiales</taxon>
        <taxon>Frankiaceae</taxon>
        <taxon>Frankia</taxon>
    </lineage>
</organism>
<proteinExistence type="predicted"/>
<dbReference type="PANTHER" id="PTHR45947:SF3">
    <property type="entry name" value="SULFOQUINOVOSYL TRANSFERASE SQD2"/>
    <property type="match status" value="1"/>
</dbReference>
<dbReference type="Gene3D" id="3.40.50.2000">
    <property type="entry name" value="Glycogen Phosphorylase B"/>
    <property type="match status" value="2"/>
</dbReference>
<dbReference type="SUPFAM" id="SSF53756">
    <property type="entry name" value="UDP-Glycosyltransferase/glycogen phosphorylase"/>
    <property type="match status" value="1"/>
</dbReference>
<feature type="domain" description="Glycosyl transferase family 1" evidence="3">
    <location>
        <begin position="189"/>
        <end position="331"/>
    </location>
</feature>
<dbReference type="InterPro" id="IPR028098">
    <property type="entry name" value="Glyco_trans_4-like_N"/>
</dbReference>
<evidence type="ECO:0000313" key="6">
    <source>
        <dbReference type="Proteomes" id="UP001201873"/>
    </source>
</evidence>
<reference evidence="5 6" key="1">
    <citation type="submission" date="2022-04" db="EMBL/GenBank/DDBJ databases">
        <title>Genome diversity in the genus Frankia.</title>
        <authorList>
            <person name="Carlos-Shanley C."/>
            <person name="Hahn D."/>
        </authorList>
    </citation>
    <scope>NUCLEOTIDE SEQUENCE [LARGE SCALE GENOMIC DNA]</scope>
    <source>
        <strain evidence="5 6">Ag45/Mut15</strain>
    </source>
</reference>
<dbReference type="InterPro" id="IPR050194">
    <property type="entry name" value="Glycosyltransferase_grp1"/>
</dbReference>
<dbReference type="PANTHER" id="PTHR45947">
    <property type="entry name" value="SULFOQUINOVOSYL TRANSFERASE SQD2"/>
    <property type="match status" value="1"/>
</dbReference>
<comment type="caution">
    <text evidence="5">The sequence shown here is derived from an EMBL/GenBank/DDBJ whole genome shotgun (WGS) entry which is preliminary data.</text>
</comment>
<evidence type="ECO:0000256" key="1">
    <source>
        <dbReference type="ARBA" id="ARBA00022676"/>
    </source>
</evidence>